<comment type="caution">
    <text evidence="1">The sequence shown here is derived from an EMBL/GenBank/DDBJ whole genome shotgun (WGS) entry which is preliminary data.</text>
</comment>
<reference evidence="1" key="2">
    <citation type="journal article" date="2020" name="Nat. Commun.">
        <title>Large-scale genome sequencing of mycorrhizal fungi provides insights into the early evolution of symbiotic traits.</title>
        <authorList>
            <person name="Miyauchi S."/>
            <person name="Kiss E."/>
            <person name="Kuo A."/>
            <person name="Drula E."/>
            <person name="Kohler A."/>
            <person name="Sanchez-Garcia M."/>
            <person name="Morin E."/>
            <person name="Andreopoulos B."/>
            <person name="Barry K.W."/>
            <person name="Bonito G."/>
            <person name="Buee M."/>
            <person name="Carver A."/>
            <person name="Chen C."/>
            <person name="Cichocki N."/>
            <person name="Clum A."/>
            <person name="Culley D."/>
            <person name="Crous P.W."/>
            <person name="Fauchery L."/>
            <person name="Girlanda M."/>
            <person name="Hayes R.D."/>
            <person name="Keri Z."/>
            <person name="LaButti K."/>
            <person name="Lipzen A."/>
            <person name="Lombard V."/>
            <person name="Magnuson J."/>
            <person name="Maillard F."/>
            <person name="Murat C."/>
            <person name="Nolan M."/>
            <person name="Ohm R.A."/>
            <person name="Pangilinan J."/>
            <person name="Pereira M.F."/>
            <person name="Perotto S."/>
            <person name="Peter M."/>
            <person name="Pfister S."/>
            <person name="Riley R."/>
            <person name="Sitrit Y."/>
            <person name="Stielow J.B."/>
            <person name="Szollosi G."/>
            <person name="Zifcakova L."/>
            <person name="Stursova M."/>
            <person name="Spatafora J.W."/>
            <person name="Tedersoo L."/>
            <person name="Vaario L.M."/>
            <person name="Yamada A."/>
            <person name="Yan M."/>
            <person name="Wang P."/>
            <person name="Xu J."/>
            <person name="Bruns T."/>
            <person name="Baldrian P."/>
            <person name="Vilgalys R."/>
            <person name="Dunand C."/>
            <person name="Henrissat B."/>
            <person name="Grigoriev I.V."/>
            <person name="Hibbett D."/>
            <person name="Nagy L.G."/>
            <person name="Martin F.M."/>
        </authorList>
    </citation>
    <scope>NUCLEOTIDE SEQUENCE</scope>
    <source>
        <strain evidence="1">BED1</strain>
    </source>
</reference>
<organism evidence="1 2">
    <name type="scientific">Boletus edulis BED1</name>
    <dbReference type="NCBI Taxonomy" id="1328754"/>
    <lineage>
        <taxon>Eukaryota</taxon>
        <taxon>Fungi</taxon>
        <taxon>Dikarya</taxon>
        <taxon>Basidiomycota</taxon>
        <taxon>Agaricomycotina</taxon>
        <taxon>Agaricomycetes</taxon>
        <taxon>Agaricomycetidae</taxon>
        <taxon>Boletales</taxon>
        <taxon>Boletineae</taxon>
        <taxon>Boletaceae</taxon>
        <taxon>Boletoideae</taxon>
        <taxon>Boletus</taxon>
    </lineage>
</organism>
<dbReference type="EMBL" id="WHUW01000064">
    <property type="protein sequence ID" value="KAF8429931.1"/>
    <property type="molecule type" value="Genomic_DNA"/>
</dbReference>
<name>A0AAD4BHF1_BOLED</name>
<evidence type="ECO:0000313" key="2">
    <source>
        <dbReference type="Proteomes" id="UP001194468"/>
    </source>
</evidence>
<keyword evidence="2" id="KW-1185">Reference proteome</keyword>
<evidence type="ECO:0000313" key="1">
    <source>
        <dbReference type="EMBL" id="KAF8429931.1"/>
    </source>
</evidence>
<protein>
    <submittedName>
        <fullName evidence="1">Uncharacterized protein</fullName>
    </submittedName>
</protein>
<dbReference type="AlphaFoldDB" id="A0AAD4BHF1"/>
<gene>
    <name evidence="1" type="ORF">L210DRAFT_3562643</name>
</gene>
<sequence length="202" mass="23442">MHHALEINENILNIFDHCDYMYGGRRWRDNPTLASLARTCRAFKEPALNLLWEELLNLSPLAQCLPEASHFINDEDLYSFSRPLTQTEWDTLQSYTCRIRSISEFHGLDCKSVVTFLDPPATRPLFPNLCTLSCEYTDETMALLNLPLPSLISLKVMFPNSRLFQRSLKLFPKFSPNIRKIDVSMNDFEDVPTFSEIEPDYI</sequence>
<reference evidence="1" key="1">
    <citation type="submission" date="2019-10" db="EMBL/GenBank/DDBJ databases">
        <authorList>
            <consortium name="DOE Joint Genome Institute"/>
            <person name="Kuo A."/>
            <person name="Miyauchi S."/>
            <person name="Kiss E."/>
            <person name="Drula E."/>
            <person name="Kohler A."/>
            <person name="Sanchez-Garcia M."/>
            <person name="Andreopoulos B."/>
            <person name="Barry K.W."/>
            <person name="Bonito G."/>
            <person name="Buee M."/>
            <person name="Carver A."/>
            <person name="Chen C."/>
            <person name="Cichocki N."/>
            <person name="Clum A."/>
            <person name="Culley D."/>
            <person name="Crous P.W."/>
            <person name="Fauchery L."/>
            <person name="Girlanda M."/>
            <person name="Hayes R."/>
            <person name="Keri Z."/>
            <person name="LaButti K."/>
            <person name="Lipzen A."/>
            <person name="Lombard V."/>
            <person name="Magnuson J."/>
            <person name="Maillard F."/>
            <person name="Morin E."/>
            <person name="Murat C."/>
            <person name="Nolan M."/>
            <person name="Ohm R."/>
            <person name="Pangilinan J."/>
            <person name="Pereira M."/>
            <person name="Perotto S."/>
            <person name="Peter M."/>
            <person name="Riley R."/>
            <person name="Sitrit Y."/>
            <person name="Stielow B."/>
            <person name="Szollosi G."/>
            <person name="Zifcakova L."/>
            <person name="Stursova M."/>
            <person name="Spatafora J.W."/>
            <person name="Tedersoo L."/>
            <person name="Vaario L.-M."/>
            <person name="Yamada A."/>
            <person name="Yan M."/>
            <person name="Wang P."/>
            <person name="Xu J."/>
            <person name="Bruns T."/>
            <person name="Baldrian P."/>
            <person name="Vilgalys R."/>
            <person name="Henrissat B."/>
            <person name="Grigoriev I.V."/>
            <person name="Hibbett D."/>
            <person name="Nagy L.G."/>
            <person name="Martin F.M."/>
        </authorList>
    </citation>
    <scope>NUCLEOTIDE SEQUENCE</scope>
    <source>
        <strain evidence="1">BED1</strain>
    </source>
</reference>
<proteinExistence type="predicted"/>
<accession>A0AAD4BHF1</accession>
<dbReference type="Proteomes" id="UP001194468">
    <property type="component" value="Unassembled WGS sequence"/>
</dbReference>